<organism evidence="1 2">
    <name type="scientific">Candidatus Epulonipiscium fishelsonii</name>
    <dbReference type="NCBI Taxonomy" id="77094"/>
    <lineage>
        <taxon>Bacteria</taxon>
        <taxon>Bacillati</taxon>
        <taxon>Bacillota</taxon>
        <taxon>Clostridia</taxon>
        <taxon>Lachnospirales</taxon>
        <taxon>Lachnospiraceae</taxon>
        <taxon>Candidatus Epulonipiscium</taxon>
    </lineage>
</organism>
<accession>A0ACC8X7S4</accession>
<keyword evidence="2" id="KW-1185">Reference proteome</keyword>
<proteinExistence type="predicted"/>
<dbReference type="Proteomes" id="UP000188605">
    <property type="component" value="Unassembled WGS sequence"/>
</dbReference>
<name>A0ACC8X7S4_9FIRM</name>
<sequence length="110" mass="13058">MNEFLINDKENQPISSEPQYKDIEYPSIDGLEHMKEISAKKEIKLDRLPPLEDTVEIMLSLGALAWRNREFGFNLRKWKKVDIILLGIIGWWIIAYFADYKYEILPEEEL</sequence>
<gene>
    <name evidence="1" type="ORF">AN396_12100</name>
</gene>
<comment type="caution">
    <text evidence="1">The sequence shown here is derived from an EMBL/GenBank/DDBJ whole genome shotgun (WGS) entry which is preliminary data.</text>
</comment>
<dbReference type="EMBL" id="LJDB01000102">
    <property type="protein sequence ID" value="ONI37892.1"/>
    <property type="molecule type" value="Genomic_DNA"/>
</dbReference>
<reference evidence="1" key="1">
    <citation type="submission" date="2016-08" db="EMBL/GenBank/DDBJ databases">
        <authorList>
            <person name="Ngugi D.K."/>
            <person name="Miyake S."/>
            <person name="Stingl U."/>
        </authorList>
    </citation>
    <scope>NUCLEOTIDE SEQUENCE</scope>
    <source>
        <strain evidence="1">SCG-B11WGA-EpuloA1</strain>
    </source>
</reference>
<evidence type="ECO:0000313" key="2">
    <source>
        <dbReference type="Proteomes" id="UP000188605"/>
    </source>
</evidence>
<evidence type="ECO:0000313" key="1">
    <source>
        <dbReference type="EMBL" id="ONI37892.1"/>
    </source>
</evidence>
<protein>
    <submittedName>
        <fullName evidence="1">Uncharacterized protein</fullName>
    </submittedName>
</protein>